<dbReference type="Gene3D" id="3.90.550.10">
    <property type="entry name" value="Spore Coat Polysaccharide Biosynthesis Protein SpsA, Chain A"/>
    <property type="match status" value="1"/>
</dbReference>
<dbReference type="PANTHER" id="PTHR40392">
    <property type="entry name" value="2-PHOSPHO-L-LACTATE GUANYLYLTRANSFERASE"/>
    <property type="match status" value="1"/>
</dbReference>
<dbReference type="RefSeq" id="WP_211950912.1">
    <property type="nucleotide sequence ID" value="NZ_CAJPUY010000037.1"/>
</dbReference>
<comment type="catalytic activity">
    <reaction evidence="5">
        <text>(2R)-3-phosphoglycerate + GTP + H(+) = 3-[(R)-glyceryl]-diphospho-5'-guanosine + diphosphate</text>
        <dbReference type="Rhea" id="RHEA:63440"/>
        <dbReference type="ChEBI" id="CHEBI:15378"/>
        <dbReference type="ChEBI" id="CHEBI:33019"/>
        <dbReference type="ChEBI" id="CHEBI:37565"/>
        <dbReference type="ChEBI" id="CHEBI:58272"/>
        <dbReference type="ChEBI" id="CHEBI:147306"/>
        <dbReference type="EC" id="2.7.7.106"/>
    </reaction>
</comment>
<evidence type="ECO:0000256" key="5">
    <source>
        <dbReference type="HAMAP-Rule" id="MF_02114"/>
    </source>
</evidence>
<keyword evidence="2 5" id="KW-0548">Nucleotidyltransferase</keyword>
<comment type="caution">
    <text evidence="6">The sequence shown here is derived from an EMBL/GenBank/DDBJ whole genome shotgun (WGS) entry which is preliminary data.</text>
</comment>
<reference evidence="6" key="1">
    <citation type="submission" date="2021-03" db="EMBL/GenBank/DDBJ databases">
        <authorList>
            <person name="Peeters C."/>
        </authorList>
    </citation>
    <scope>NUCLEOTIDE SEQUENCE</scope>
    <source>
        <strain evidence="6">LMG 31506</strain>
    </source>
</reference>
<dbReference type="SUPFAM" id="SSF53448">
    <property type="entry name" value="Nucleotide-diphospho-sugar transferases"/>
    <property type="match status" value="1"/>
</dbReference>
<keyword evidence="4 5" id="KW-0342">GTP-binding</keyword>
<dbReference type="GO" id="GO:0005525">
    <property type="term" value="F:GTP binding"/>
    <property type="evidence" value="ECO:0007669"/>
    <property type="project" value="UniProtKB-KW"/>
</dbReference>
<dbReference type="GO" id="GO:0043814">
    <property type="term" value="F:phospholactate guanylyltransferase activity"/>
    <property type="evidence" value="ECO:0007669"/>
    <property type="project" value="InterPro"/>
</dbReference>
<sequence>MNASGLWAVVPVKRFGNAKQRLDPVLSPGERASLACCMYADVLQALADSPCLAGILVVTDDPLAADLARRAGAGVLRDASPGLVPALEHAACRLASAGAAGMLVVPADVPWITPADIEIIALAHRHRPAVTLVAASDDGGTNALACSPPGAIPLSYGTDSFARHRQAALDAGLTPKVLNLPRFGRDIDRPSDLLAFLARPSATQTHAWLLASGVSRRLLESQTPAPLPEPADALSLLPKD</sequence>
<protein>
    <recommendedName>
        <fullName evidence="5">3-phospho-D-glycerate guanylyltransferase</fullName>
        <shortName evidence="5">3PG guanylyltransferase</shortName>
        <ecNumber evidence="5">2.7.7.106</ecNumber>
    </recommendedName>
</protein>
<dbReference type="Pfam" id="PF01983">
    <property type="entry name" value="CofC"/>
    <property type="match status" value="1"/>
</dbReference>
<dbReference type="InterPro" id="IPR029044">
    <property type="entry name" value="Nucleotide-diphossugar_trans"/>
</dbReference>
<comment type="pathway">
    <text evidence="5">Cofactor biosynthesis; coenzyme F420 biosynthesis.</text>
</comment>
<dbReference type="NCBIfam" id="TIGR03552">
    <property type="entry name" value="F420_cofC"/>
    <property type="match status" value="1"/>
</dbReference>
<dbReference type="Proteomes" id="UP000672934">
    <property type="component" value="Unassembled WGS sequence"/>
</dbReference>
<evidence type="ECO:0000313" key="6">
    <source>
        <dbReference type="EMBL" id="CAG2157665.1"/>
    </source>
</evidence>
<evidence type="ECO:0000256" key="4">
    <source>
        <dbReference type="ARBA" id="ARBA00023134"/>
    </source>
</evidence>
<dbReference type="AlphaFoldDB" id="A0A916J0H3"/>
<keyword evidence="7" id="KW-1185">Reference proteome</keyword>
<name>A0A916J0H3_9BURK</name>
<dbReference type="EMBL" id="CAJPUY010000037">
    <property type="protein sequence ID" value="CAG2157665.1"/>
    <property type="molecule type" value="Genomic_DNA"/>
</dbReference>
<evidence type="ECO:0000256" key="2">
    <source>
        <dbReference type="ARBA" id="ARBA00022695"/>
    </source>
</evidence>
<proteinExistence type="inferred from homology"/>
<evidence type="ECO:0000256" key="1">
    <source>
        <dbReference type="ARBA" id="ARBA00022679"/>
    </source>
</evidence>
<comment type="similarity">
    <text evidence="5">Belongs to the CofC family.</text>
</comment>
<organism evidence="6 7">
    <name type="scientific">Cupriavidus yeoncheonensis</name>
    <dbReference type="NCBI Taxonomy" id="1462994"/>
    <lineage>
        <taxon>Bacteria</taxon>
        <taxon>Pseudomonadati</taxon>
        <taxon>Pseudomonadota</taxon>
        <taxon>Betaproteobacteria</taxon>
        <taxon>Burkholderiales</taxon>
        <taxon>Burkholderiaceae</taxon>
        <taxon>Cupriavidus</taxon>
    </lineage>
</organism>
<comment type="function">
    <text evidence="5">Guanylyltransferase that catalyzes the activation of (2R)-3-phosphoglycerate (3PG) as 3-[(R)-glyceryl]-diphospho-5'-guanosine, via the condensation of 3PG with GTP. It is involved in the biosynthesis of a derivative of the hydride carrier cofactor coenzyme F420, 3PG-F420.</text>
</comment>
<keyword evidence="1 5" id="KW-0808">Transferase</keyword>
<dbReference type="EC" id="2.7.7.106" evidence="5"/>
<dbReference type="GO" id="GO:0052645">
    <property type="term" value="P:F420-0 metabolic process"/>
    <property type="evidence" value="ECO:0007669"/>
    <property type="project" value="UniProtKB-UniRule"/>
</dbReference>
<keyword evidence="3 5" id="KW-0547">Nucleotide-binding</keyword>
<evidence type="ECO:0000313" key="7">
    <source>
        <dbReference type="Proteomes" id="UP000672934"/>
    </source>
</evidence>
<evidence type="ECO:0000256" key="3">
    <source>
        <dbReference type="ARBA" id="ARBA00022741"/>
    </source>
</evidence>
<dbReference type="InterPro" id="IPR002835">
    <property type="entry name" value="CofC"/>
</dbReference>
<dbReference type="HAMAP" id="MF_02114">
    <property type="entry name" value="CofC"/>
    <property type="match status" value="1"/>
</dbReference>
<gene>
    <name evidence="5 6" type="primary">fbiD</name>
    <name evidence="6" type="ORF">LMG31506_06083</name>
</gene>
<accession>A0A916J0H3</accession>
<dbReference type="PANTHER" id="PTHR40392:SF1">
    <property type="entry name" value="2-PHOSPHO-L-LACTATE GUANYLYLTRANSFERASE"/>
    <property type="match status" value="1"/>
</dbReference>